<name>A0ABT5B2L4_9BACT</name>
<dbReference type="Proteomes" id="UP001217838">
    <property type="component" value="Unassembled WGS sequence"/>
</dbReference>
<reference evidence="1 2" key="1">
    <citation type="submission" date="2022-11" db="EMBL/GenBank/DDBJ databases">
        <title>Minimal conservation of predation-associated metabolite biosynthetic gene clusters underscores biosynthetic potential of Myxococcota including descriptions for ten novel species: Archangium lansinium sp. nov., Myxococcus landrumus sp. nov., Nannocystis bai.</title>
        <authorList>
            <person name="Ahearne A."/>
            <person name="Stevens C."/>
            <person name="Dowd S."/>
        </authorList>
    </citation>
    <scope>NUCLEOTIDE SEQUENCE [LARGE SCALE GENOMIC DNA]</scope>
    <source>
        <strain evidence="1 2">NCELM</strain>
    </source>
</reference>
<accession>A0ABT5B2L4</accession>
<protein>
    <submittedName>
        <fullName evidence="1">Uncharacterized protein</fullName>
    </submittedName>
</protein>
<sequence>MPTSGGTSWFPAECPVDASPFLRPDCLEALRSACGQHDSESTCAAEEPLVFLDEQYVVRCSWAKVVKFSDADACTVASVTGRCEASIDTTCSNACAGEFLNSNLTAIPSELEIIEMCGGPLGSWSAVGSEPGAYLGVCAPGVKPPAPPLCDCASVACAAE</sequence>
<evidence type="ECO:0000313" key="1">
    <source>
        <dbReference type="EMBL" id="MDC0668342.1"/>
    </source>
</evidence>
<evidence type="ECO:0000313" key="2">
    <source>
        <dbReference type="Proteomes" id="UP001217838"/>
    </source>
</evidence>
<dbReference type="EMBL" id="JAQNDN010000004">
    <property type="protein sequence ID" value="MDC0668342.1"/>
    <property type="molecule type" value="Genomic_DNA"/>
</dbReference>
<keyword evidence="2" id="KW-1185">Reference proteome</keyword>
<gene>
    <name evidence="1" type="ORF">POL58_11355</name>
</gene>
<proteinExistence type="predicted"/>
<comment type="caution">
    <text evidence="1">The sequence shown here is derived from an EMBL/GenBank/DDBJ whole genome shotgun (WGS) entry which is preliminary data.</text>
</comment>
<organism evidence="1 2">
    <name type="scientific">Nannocystis radixulma</name>
    <dbReference type="NCBI Taxonomy" id="2995305"/>
    <lineage>
        <taxon>Bacteria</taxon>
        <taxon>Pseudomonadati</taxon>
        <taxon>Myxococcota</taxon>
        <taxon>Polyangia</taxon>
        <taxon>Nannocystales</taxon>
        <taxon>Nannocystaceae</taxon>
        <taxon>Nannocystis</taxon>
    </lineage>
</organism>